<keyword evidence="1" id="KW-0378">Hydrolase</keyword>
<evidence type="ECO:0000313" key="4">
    <source>
        <dbReference type="Proteomes" id="UP001152049"/>
    </source>
</evidence>
<keyword evidence="4" id="KW-1185">Reference proteome</keyword>
<dbReference type="AlphaFoldDB" id="A0A9W8RUA2"/>
<dbReference type="PANTHER" id="PTHR48081">
    <property type="entry name" value="AB HYDROLASE SUPERFAMILY PROTEIN C4A8.06C"/>
    <property type="match status" value="1"/>
</dbReference>
<dbReference type="SUPFAM" id="SSF53474">
    <property type="entry name" value="alpha/beta-Hydrolases"/>
    <property type="match status" value="1"/>
</dbReference>
<dbReference type="Pfam" id="PF07859">
    <property type="entry name" value="Abhydrolase_3"/>
    <property type="match status" value="1"/>
</dbReference>
<comment type="caution">
    <text evidence="3">The sequence shown here is derived from an EMBL/GenBank/DDBJ whole genome shotgun (WGS) entry which is preliminary data.</text>
</comment>
<gene>
    <name evidence="3" type="ORF">NW762_009290</name>
</gene>
<organism evidence="3 4">
    <name type="scientific">Fusarium torreyae</name>
    <dbReference type="NCBI Taxonomy" id="1237075"/>
    <lineage>
        <taxon>Eukaryota</taxon>
        <taxon>Fungi</taxon>
        <taxon>Dikarya</taxon>
        <taxon>Ascomycota</taxon>
        <taxon>Pezizomycotina</taxon>
        <taxon>Sordariomycetes</taxon>
        <taxon>Hypocreomycetidae</taxon>
        <taxon>Hypocreales</taxon>
        <taxon>Nectriaceae</taxon>
        <taxon>Fusarium</taxon>
    </lineage>
</organism>
<name>A0A9W8RUA2_9HYPO</name>
<dbReference type="PANTHER" id="PTHR48081:SF8">
    <property type="entry name" value="ALPHA_BETA HYDROLASE FOLD-3 DOMAIN-CONTAINING PROTEIN-RELATED"/>
    <property type="match status" value="1"/>
</dbReference>
<dbReference type="InterPro" id="IPR029058">
    <property type="entry name" value="AB_hydrolase_fold"/>
</dbReference>
<evidence type="ECO:0000256" key="1">
    <source>
        <dbReference type="ARBA" id="ARBA00022801"/>
    </source>
</evidence>
<dbReference type="Gene3D" id="3.40.50.1820">
    <property type="entry name" value="alpha/beta hydrolase"/>
    <property type="match status" value="1"/>
</dbReference>
<evidence type="ECO:0000313" key="3">
    <source>
        <dbReference type="EMBL" id="KAJ4256212.1"/>
    </source>
</evidence>
<dbReference type="InterPro" id="IPR013094">
    <property type="entry name" value="AB_hydrolase_3"/>
</dbReference>
<proteinExistence type="predicted"/>
<dbReference type="OrthoDB" id="408631at2759"/>
<feature type="domain" description="Alpha/beta hydrolase fold-3" evidence="2">
    <location>
        <begin position="24"/>
        <end position="122"/>
    </location>
</feature>
<accession>A0A9W8RUA2</accession>
<dbReference type="InterPro" id="IPR050300">
    <property type="entry name" value="GDXG_lipolytic_enzyme"/>
</dbReference>
<reference evidence="3" key="1">
    <citation type="submission" date="2022-09" db="EMBL/GenBank/DDBJ databases">
        <title>Fusarium specimens isolated from Avocado Roots.</title>
        <authorList>
            <person name="Stajich J."/>
            <person name="Roper C."/>
            <person name="Heimlech-Rivalta G."/>
        </authorList>
    </citation>
    <scope>NUCLEOTIDE SEQUENCE</scope>
    <source>
        <strain evidence="3">CF00136</strain>
    </source>
</reference>
<evidence type="ECO:0000259" key="2">
    <source>
        <dbReference type="Pfam" id="PF07859"/>
    </source>
</evidence>
<dbReference type="GO" id="GO:0016787">
    <property type="term" value="F:hydrolase activity"/>
    <property type="evidence" value="ECO:0007669"/>
    <property type="project" value="UniProtKB-KW"/>
</dbReference>
<dbReference type="Proteomes" id="UP001152049">
    <property type="component" value="Unassembled WGS sequence"/>
</dbReference>
<sequence length="143" mass="15768">MSIRLFYPESGKAQREQGQSSAFIYFRGGGYTVGSVDEFENGLGIVAEESDAVTIGVEYRLAPGWSFPVQLDEYDTVIEWLQGDEGKKRGASHEKVCGGGDSTGGNMTAAATLRRKDTGKKLLRMPNRAERMNDEFVMDCLKE</sequence>
<dbReference type="EMBL" id="JAOQAZ010000019">
    <property type="protein sequence ID" value="KAJ4256212.1"/>
    <property type="molecule type" value="Genomic_DNA"/>
</dbReference>
<protein>
    <recommendedName>
        <fullName evidence="2">Alpha/beta hydrolase fold-3 domain-containing protein</fullName>
    </recommendedName>
</protein>